<evidence type="ECO:0000256" key="3">
    <source>
        <dbReference type="ARBA" id="ARBA00022448"/>
    </source>
</evidence>
<feature type="chain" id="PRO_5007848232" evidence="17">
    <location>
        <begin position="31"/>
        <end position="795"/>
    </location>
</feature>
<evidence type="ECO:0000256" key="17">
    <source>
        <dbReference type="SAM" id="SignalP"/>
    </source>
</evidence>
<dbReference type="Pfam" id="PF00593">
    <property type="entry name" value="TonB_dep_Rec_b-barrel"/>
    <property type="match status" value="1"/>
</dbReference>
<evidence type="ECO:0000256" key="13">
    <source>
        <dbReference type="ARBA" id="ARBA00023237"/>
    </source>
</evidence>
<evidence type="ECO:0000256" key="16">
    <source>
        <dbReference type="SAM" id="MobiDB-lite"/>
    </source>
</evidence>
<keyword evidence="8" id="KW-0408">Iron</keyword>
<evidence type="ECO:0000259" key="18">
    <source>
        <dbReference type="Pfam" id="PF00593"/>
    </source>
</evidence>
<comment type="similarity">
    <text evidence="2 14 15">Belongs to the TonB-dependent receptor family.</text>
</comment>
<evidence type="ECO:0000256" key="14">
    <source>
        <dbReference type="PROSITE-ProRule" id="PRU01360"/>
    </source>
</evidence>
<evidence type="ECO:0000256" key="7">
    <source>
        <dbReference type="ARBA" id="ARBA00022729"/>
    </source>
</evidence>
<dbReference type="Proteomes" id="UP000076574">
    <property type="component" value="Unassembled WGS sequence"/>
</dbReference>
<dbReference type="RefSeq" id="WP_068733491.1">
    <property type="nucleotide sequence ID" value="NZ_LVYV01000012.1"/>
</dbReference>
<dbReference type="GO" id="GO:0015891">
    <property type="term" value="P:siderophore transport"/>
    <property type="evidence" value="ECO:0007669"/>
    <property type="project" value="InterPro"/>
</dbReference>
<dbReference type="FunFam" id="2.170.130.10:FF:000001">
    <property type="entry name" value="Catecholate siderophore TonB-dependent receptor"/>
    <property type="match status" value="1"/>
</dbReference>
<dbReference type="PROSITE" id="PS52016">
    <property type="entry name" value="TONB_DEPENDENT_REC_3"/>
    <property type="match status" value="1"/>
</dbReference>
<keyword evidence="12 20" id="KW-0675">Receptor</keyword>
<dbReference type="GO" id="GO:0009279">
    <property type="term" value="C:cell outer membrane"/>
    <property type="evidence" value="ECO:0007669"/>
    <property type="project" value="UniProtKB-SubCell"/>
</dbReference>
<evidence type="ECO:0000313" key="20">
    <source>
        <dbReference type="EMBL" id="KZD23268.1"/>
    </source>
</evidence>
<feature type="signal peptide" evidence="17">
    <location>
        <begin position="1"/>
        <end position="30"/>
    </location>
</feature>
<feature type="domain" description="TonB-dependent receptor-like beta-barrel" evidence="18">
    <location>
        <begin position="287"/>
        <end position="764"/>
    </location>
</feature>
<keyword evidence="7 17" id="KW-0732">Signal</keyword>
<dbReference type="NCBIfam" id="TIGR01783">
    <property type="entry name" value="TonB-siderophor"/>
    <property type="match status" value="1"/>
</dbReference>
<organism evidence="20 21">
    <name type="scientific">Tardiphaga robiniae</name>
    <dbReference type="NCBI Taxonomy" id="943830"/>
    <lineage>
        <taxon>Bacteria</taxon>
        <taxon>Pseudomonadati</taxon>
        <taxon>Pseudomonadota</taxon>
        <taxon>Alphaproteobacteria</taxon>
        <taxon>Hyphomicrobiales</taxon>
        <taxon>Nitrobacteraceae</taxon>
        <taxon>Tardiphaga</taxon>
    </lineage>
</organism>
<dbReference type="OrthoDB" id="9760333at2"/>
<dbReference type="InterPro" id="IPR039426">
    <property type="entry name" value="TonB-dep_rcpt-like"/>
</dbReference>
<dbReference type="Gene3D" id="2.170.130.10">
    <property type="entry name" value="TonB-dependent receptor, plug domain"/>
    <property type="match status" value="1"/>
</dbReference>
<sequence>MTTRMRWGRLLHISPLALALPFVDSTSVLAQQSSGSTLPPVTIEGGAPRAPRAAPKQRSSSRAATTARRAPVASPPAAEVAPRETARGPVQGIVARRSATGTKTDASILETPQSITVVTKDQIAQQGARSVAEALRYEPGVISESRVGDRFDNVFIRGFGGFGANANYLHFWDSLRLPRGVSYAMPSVDPYLLERVEILRGPASVLYGQNNLGGMVNLISKNPTMTAQGEIFTRFGDHNRIEGGFDISGPLTKDGDLLYRLVGLGRKADTEVNYTTTERQMIAPTITWRPSTDTTLTVRASYTKDPSSYQPNWLPALGTLLPNANGQIPKNFFSGHPNVNTYSREQTSVGYEFEHHFNDTWAVRQNFRYMEVTSDFKALSVTGFGAGSTCGAGTTANLCLARSTTNYLEQLKAAAIDTQAEAKFATGWLDHTVLMGVDYQNVSSNARFGTGTSTNINYLNPNYGTLSAPALTSQTIIDREQSGIYLQDQVRVGKLAVVAGVRNDWANATSQTSTIASGAVTSLIRPSDTATTWRVGTTYQFDNGFAPYASYSTSFEPSVSIGTDYTGKAFVPTTGEQYEVGVKYQPVGLNGFFMLSYFDITQNNVLTTDTAHTTGCTVSGGFCQVQQGEVRSKGIELSGKVTLQPGLDVIAAYSHTDIDITRSSQTATIYGTSTVVSVQGKKPVGAAADTASLWMDYTFQSGALAGFGFGGGVRYVGASNGDAANSAAMVVPAYTLGDAQIHYDLAGMSPQLRGWKVAVNMTNIFDKTYVSACASSNQCFYGNGRTTLGTIRYQW</sequence>
<evidence type="ECO:0000256" key="6">
    <source>
        <dbReference type="ARBA" id="ARBA00022692"/>
    </source>
</evidence>
<dbReference type="PANTHER" id="PTHR32552">
    <property type="entry name" value="FERRICHROME IRON RECEPTOR-RELATED"/>
    <property type="match status" value="1"/>
</dbReference>
<dbReference type="Pfam" id="PF07715">
    <property type="entry name" value="Plug"/>
    <property type="match status" value="1"/>
</dbReference>
<dbReference type="Gene3D" id="2.40.170.20">
    <property type="entry name" value="TonB-dependent receptor, beta-barrel domain"/>
    <property type="match status" value="1"/>
</dbReference>
<dbReference type="PANTHER" id="PTHR32552:SF68">
    <property type="entry name" value="FERRICHROME OUTER MEMBRANE TRANSPORTER_PHAGE RECEPTOR"/>
    <property type="match status" value="1"/>
</dbReference>
<reference evidence="20 21" key="1">
    <citation type="submission" date="2016-03" db="EMBL/GenBank/DDBJ databases">
        <title>Microsymbionts genomes from the relict species Vavilovia formosa (Stev.) Fed.</title>
        <authorList>
            <person name="Kopat V."/>
            <person name="Chirak E."/>
            <person name="Kimeklis A."/>
            <person name="Andronov E."/>
        </authorList>
    </citation>
    <scope>NUCLEOTIDE SEQUENCE [LARGE SCALE GENOMIC DNA]</scope>
    <source>
        <strain evidence="20 21">Vaf07</strain>
    </source>
</reference>
<dbReference type="InterPro" id="IPR037066">
    <property type="entry name" value="Plug_dom_sf"/>
</dbReference>
<evidence type="ECO:0000256" key="5">
    <source>
        <dbReference type="ARBA" id="ARBA00022496"/>
    </source>
</evidence>
<evidence type="ECO:0000256" key="2">
    <source>
        <dbReference type="ARBA" id="ARBA00009810"/>
    </source>
</evidence>
<evidence type="ECO:0000313" key="21">
    <source>
        <dbReference type="Proteomes" id="UP000076574"/>
    </source>
</evidence>
<evidence type="ECO:0000256" key="11">
    <source>
        <dbReference type="ARBA" id="ARBA00023136"/>
    </source>
</evidence>
<evidence type="ECO:0000256" key="4">
    <source>
        <dbReference type="ARBA" id="ARBA00022452"/>
    </source>
</evidence>
<comment type="caution">
    <text evidence="20">The sequence shown here is derived from an EMBL/GenBank/DDBJ whole genome shotgun (WGS) entry which is preliminary data.</text>
</comment>
<keyword evidence="9" id="KW-0406">Ion transport</keyword>
<evidence type="ECO:0000256" key="10">
    <source>
        <dbReference type="ARBA" id="ARBA00023077"/>
    </source>
</evidence>
<dbReference type="InterPro" id="IPR012910">
    <property type="entry name" value="Plug_dom"/>
</dbReference>
<protein>
    <submittedName>
        <fullName evidence="20">Ferrichrome-iron receptor</fullName>
    </submittedName>
</protein>
<dbReference type="GO" id="GO:0015344">
    <property type="term" value="F:siderophore uptake transmembrane transporter activity"/>
    <property type="evidence" value="ECO:0007669"/>
    <property type="project" value="TreeGrafter"/>
</dbReference>
<evidence type="ECO:0000256" key="1">
    <source>
        <dbReference type="ARBA" id="ARBA00004571"/>
    </source>
</evidence>
<dbReference type="STRING" id="943830.A4A58_07780"/>
<keyword evidence="3 14" id="KW-0813">Transport</keyword>
<dbReference type="GO" id="GO:0038023">
    <property type="term" value="F:signaling receptor activity"/>
    <property type="evidence" value="ECO:0007669"/>
    <property type="project" value="InterPro"/>
</dbReference>
<feature type="region of interest" description="Disordered" evidence="16">
    <location>
        <begin position="32"/>
        <end position="87"/>
    </location>
</feature>
<keyword evidence="5" id="KW-0410">Iron transport</keyword>
<feature type="compositionally biased region" description="Low complexity" evidence="16">
    <location>
        <begin position="47"/>
        <end position="80"/>
    </location>
</feature>
<accession>A0A163ZBT2</accession>
<keyword evidence="13 14" id="KW-0998">Cell outer membrane</keyword>
<feature type="domain" description="TonB-dependent receptor plug" evidence="19">
    <location>
        <begin position="109"/>
        <end position="214"/>
    </location>
</feature>
<evidence type="ECO:0000256" key="12">
    <source>
        <dbReference type="ARBA" id="ARBA00023170"/>
    </source>
</evidence>
<dbReference type="InterPro" id="IPR036942">
    <property type="entry name" value="Beta-barrel_TonB_sf"/>
</dbReference>
<evidence type="ECO:0000259" key="19">
    <source>
        <dbReference type="Pfam" id="PF07715"/>
    </source>
</evidence>
<keyword evidence="6 14" id="KW-0812">Transmembrane</keyword>
<evidence type="ECO:0000256" key="9">
    <source>
        <dbReference type="ARBA" id="ARBA00023065"/>
    </source>
</evidence>
<gene>
    <name evidence="20" type="ORF">A4A58_07780</name>
</gene>
<dbReference type="AlphaFoldDB" id="A0A163ZBT2"/>
<keyword evidence="21" id="KW-1185">Reference proteome</keyword>
<proteinExistence type="inferred from homology"/>
<dbReference type="SUPFAM" id="SSF56935">
    <property type="entry name" value="Porins"/>
    <property type="match status" value="1"/>
</dbReference>
<evidence type="ECO:0000256" key="8">
    <source>
        <dbReference type="ARBA" id="ARBA00023004"/>
    </source>
</evidence>
<dbReference type="InterPro" id="IPR010105">
    <property type="entry name" value="TonB_sidphr_rcpt"/>
</dbReference>
<keyword evidence="10 15" id="KW-0798">TonB box</keyword>
<dbReference type="CDD" id="cd01347">
    <property type="entry name" value="ligand_gated_channel"/>
    <property type="match status" value="1"/>
</dbReference>
<comment type="subcellular location">
    <subcellularLocation>
        <location evidence="1 14">Cell outer membrane</location>
        <topology evidence="1 14">Multi-pass membrane protein</topology>
    </subcellularLocation>
</comment>
<keyword evidence="11 14" id="KW-0472">Membrane</keyword>
<dbReference type="InterPro" id="IPR000531">
    <property type="entry name" value="Beta-barrel_TonB"/>
</dbReference>
<dbReference type="EMBL" id="LVYV01000012">
    <property type="protein sequence ID" value="KZD23268.1"/>
    <property type="molecule type" value="Genomic_DNA"/>
</dbReference>
<name>A0A163ZBT2_9BRAD</name>
<keyword evidence="4 14" id="KW-1134">Transmembrane beta strand</keyword>
<evidence type="ECO:0000256" key="15">
    <source>
        <dbReference type="RuleBase" id="RU003357"/>
    </source>
</evidence>